<evidence type="ECO:0000256" key="5">
    <source>
        <dbReference type="ARBA" id="ARBA00022970"/>
    </source>
</evidence>
<keyword evidence="4 7" id="KW-0067">ATP-binding</keyword>
<dbReference type="GO" id="GO:0015658">
    <property type="term" value="F:branched-chain amino acid transmembrane transporter activity"/>
    <property type="evidence" value="ECO:0007669"/>
    <property type="project" value="TreeGrafter"/>
</dbReference>
<evidence type="ECO:0000256" key="4">
    <source>
        <dbReference type="ARBA" id="ARBA00022840"/>
    </source>
</evidence>
<dbReference type="InterPro" id="IPR052156">
    <property type="entry name" value="BCAA_Transport_ATP-bd_LivF"/>
</dbReference>
<dbReference type="SMART" id="SM00382">
    <property type="entry name" value="AAA"/>
    <property type="match status" value="1"/>
</dbReference>
<evidence type="ECO:0000313" key="8">
    <source>
        <dbReference type="Proteomes" id="UP000267128"/>
    </source>
</evidence>
<dbReference type="SUPFAM" id="SSF52540">
    <property type="entry name" value="P-loop containing nucleoside triphosphate hydrolases"/>
    <property type="match status" value="1"/>
</dbReference>
<evidence type="ECO:0000256" key="2">
    <source>
        <dbReference type="ARBA" id="ARBA00022448"/>
    </source>
</evidence>
<dbReference type="Proteomes" id="UP000267128">
    <property type="component" value="Unassembled WGS sequence"/>
</dbReference>
<feature type="domain" description="ABC transporter" evidence="6">
    <location>
        <begin position="6"/>
        <end position="237"/>
    </location>
</feature>
<dbReference type="GO" id="GO:0016887">
    <property type="term" value="F:ATP hydrolysis activity"/>
    <property type="evidence" value="ECO:0007669"/>
    <property type="project" value="InterPro"/>
</dbReference>
<evidence type="ECO:0000313" key="7">
    <source>
        <dbReference type="EMBL" id="RNL62489.1"/>
    </source>
</evidence>
<dbReference type="GO" id="GO:0015807">
    <property type="term" value="P:L-amino acid transport"/>
    <property type="evidence" value="ECO:0007669"/>
    <property type="project" value="TreeGrafter"/>
</dbReference>
<dbReference type="OrthoDB" id="9776369at2"/>
<organism evidence="7 8">
    <name type="scientific">Nocardioides marmoriginsengisoli</name>
    <dbReference type="NCBI Taxonomy" id="661483"/>
    <lineage>
        <taxon>Bacteria</taxon>
        <taxon>Bacillati</taxon>
        <taxon>Actinomycetota</taxon>
        <taxon>Actinomycetes</taxon>
        <taxon>Propionibacteriales</taxon>
        <taxon>Nocardioidaceae</taxon>
        <taxon>Nocardioides</taxon>
    </lineage>
</organism>
<gene>
    <name evidence="7" type="ORF">EFK50_12010</name>
</gene>
<dbReference type="Pfam" id="PF00005">
    <property type="entry name" value="ABC_tran"/>
    <property type="match status" value="1"/>
</dbReference>
<evidence type="ECO:0000256" key="1">
    <source>
        <dbReference type="ARBA" id="ARBA00005417"/>
    </source>
</evidence>
<sequence>MPETLLRADDLTVRYGPVTALNGISLHVDEGEVVALVGANGAGKSTLLKTLSGLIRPAGGSITFQGKDLARTAAHDIVKSGLVHVPEGRHVFPRFTLKENLLAGAFTNDFKSAGKRAEEIIAGTPILARRAGSTAGQLSGGEQQMLVIQRALMADPRMIMLDEPSMGLSPVLADEVLELVAQLSERGMTVLLVEQNALGALDIADRVYALATGEVLFEGRSDDLRANPQFADQFLGVVSADAERRAHEEPEAATP</sequence>
<dbReference type="CDD" id="cd03224">
    <property type="entry name" value="ABC_TM1139_LivF_branched"/>
    <property type="match status" value="1"/>
</dbReference>
<keyword evidence="3" id="KW-0547">Nucleotide-binding</keyword>
<accession>A0A3N0CGQ1</accession>
<dbReference type="GO" id="GO:0005524">
    <property type="term" value="F:ATP binding"/>
    <property type="evidence" value="ECO:0007669"/>
    <property type="project" value="UniProtKB-KW"/>
</dbReference>
<evidence type="ECO:0000256" key="3">
    <source>
        <dbReference type="ARBA" id="ARBA00022741"/>
    </source>
</evidence>
<reference evidence="7 8" key="1">
    <citation type="submission" date="2018-11" db="EMBL/GenBank/DDBJ databases">
        <authorList>
            <person name="Li F."/>
        </authorList>
    </citation>
    <scope>NUCLEOTIDE SEQUENCE [LARGE SCALE GENOMIC DNA]</scope>
    <source>
        <strain evidence="7 8">Gsoil 097</strain>
    </source>
</reference>
<dbReference type="Gene3D" id="3.40.50.300">
    <property type="entry name" value="P-loop containing nucleotide triphosphate hydrolases"/>
    <property type="match status" value="1"/>
</dbReference>
<comment type="similarity">
    <text evidence="1">Belongs to the ABC transporter superfamily.</text>
</comment>
<dbReference type="RefSeq" id="WP_123227785.1">
    <property type="nucleotide sequence ID" value="NZ_RJSE01000007.1"/>
</dbReference>
<dbReference type="PANTHER" id="PTHR43820">
    <property type="entry name" value="HIGH-AFFINITY BRANCHED-CHAIN AMINO ACID TRANSPORT ATP-BINDING PROTEIN LIVF"/>
    <property type="match status" value="1"/>
</dbReference>
<evidence type="ECO:0000259" key="6">
    <source>
        <dbReference type="PROSITE" id="PS50893"/>
    </source>
</evidence>
<protein>
    <submittedName>
        <fullName evidence="7">ABC transporter ATP-binding protein</fullName>
    </submittedName>
</protein>
<keyword evidence="5" id="KW-0029">Amino-acid transport</keyword>
<dbReference type="InterPro" id="IPR027417">
    <property type="entry name" value="P-loop_NTPase"/>
</dbReference>
<dbReference type="PANTHER" id="PTHR43820:SF4">
    <property type="entry name" value="HIGH-AFFINITY BRANCHED-CHAIN AMINO ACID TRANSPORT ATP-BINDING PROTEIN LIVF"/>
    <property type="match status" value="1"/>
</dbReference>
<dbReference type="PROSITE" id="PS50893">
    <property type="entry name" value="ABC_TRANSPORTER_2"/>
    <property type="match status" value="1"/>
</dbReference>
<proteinExistence type="inferred from homology"/>
<keyword evidence="2" id="KW-0813">Transport</keyword>
<dbReference type="AlphaFoldDB" id="A0A3N0CGQ1"/>
<dbReference type="InterPro" id="IPR003439">
    <property type="entry name" value="ABC_transporter-like_ATP-bd"/>
</dbReference>
<comment type="caution">
    <text evidence="7">The sequence shown here is derived from an EMBL/GenBank/DDBJ whole genome shotgun (WGS) entry which is preliminary data.</text>
</comment>
<dbReference type="EMBL" id="RJSE01000007">
    <property type="protein sequence ID" value="RNL62489.1"/>
    <property type="molecule type" value="Genomic_DNA"/>
</dbReference>
<name>A0A3N0CGQ1_9ACTN</name>
<keyword evidence="8" id="KW-1185">Reference proteome</keyword>
<dbReference type="InterPro" id="IPR003593">
    <property type="entry name" value="AAA+_ATPase"/>
</dbReference>